<comment type="caution">
    <text evidence="1">The sequence shown here is derived from an EMBL/GenBank/DDBJ whole genome shotgun (WGS) entry which is preliminary data.</text>
</comment>
<sequence>MTDVPHQSDSKVQRELETLLVQAAGKHTSTTLEPKVLELDGATVNLDGYAVDESNERIVLAEAYARTEKLKPGNKRKVLTDVLKLLYVRDALAEMHPGWEVRLYLVLSSELVAAEFRGKSWAAKALRRFGVLVLVHEFSAEELKRLATAVAAQREGMRG</sequence>
<keyword evidence="2" id="KW-1185">Reference proteome</keyword>
<dbReference type="Proteomes" id="UP001155241">
    <property type="component" value="Unassembled WGS sequence"/>
</dbReference>
<organism evidence="1 2">
    <name type="scientific">Aeoliella straminimaris</name>
    <dbReference type="NCBI Taxonomy" id="2954799"/>
    <lineage>
        <taxon>Bacteria</taxon>
        <taxon>Pseudomonadati</taxon>
        <taxon>Planctomycetota</taxon>
        <taxon>Planctomycetia</taxon>
        <taxon>Pirellulales</taxon>
        <taxon>Lacipirellulaceae</taxon>
        <taxon>Aeoliella</taxon>
    </lineage>
</organism>
<dbReference type="AlphaFoldDB" id="A0A9X2F9N9"/>
<evidence type="ECO:0000313" key="1">
    <source>
        <dbReference type="EMBL" id="MCO6044137.1"/>
    </source>
</evidence>
<dbReference type="RefSeq" id="WP_252852243.1">
    <property type="nucleotide sequence ID" value="NZ_JAMXLR010000036.1"/>
</dbReference>
<proteinExistence type="predicted"/>
<accession>A0A9X2F9N9</accession>
<dbReference type="EMBL" id="JAMXLR010000036">
    <property type="protein sequence ID" value="MCO6044137.1"/>
    <property type="molecule type" value="Genomic_DNA"/>
</dbReference>
<gene>
    <name evidence="1" type="ORF">NG895_09475</name>
</gene>
<protein>
    <submittedName>
        <fullName evidence="1">Uncharacterized protein</fullName>
    </submittedName>
</protein>
<reference evidence="1" key="1">
    <citation type="submission" date="2022-06" db="EMBL/GenBank/DDBJ databases">
        <title>Aeoliella straminimaris, a novel planctomycete from sediments.</title>
        <authorList>
            <person name="Vitorino I.R."/>
            <person name="Lage O.M."/>
        </authorList>
    </citation>
    <scope>NUCLEOTIDE SEQUENCE</scope>
    <source>
        <strain evidence="1">ICT_H6.2</strain>
    </source>
</reference>
<name>A0A9X2F9N9_9BACT</name>
<evidence type="ECO:0000313" key="2">
    <source>
        <dbReference type="Proteomes" id="UP001155241"/>
    </source>
</evidence>